<evidence type="ECO:0000256" key="3">
    <source>
        <dbReference type="ARBA" id="ARBA00022989"/>
    </source>
</evidence>
<dbReference type="Pfam" id="PF08395">
    <property type="entry name" value="7tm_7"/>
    <property type="match status" value="1"/>
</dbReference>
<dbReference type="InterPro" id="IPR013604">
    <property type="entry name" value="7TM_chemorcpt"/>
</dbReference>
<comment type="subcellular location">
    <subcellularLocation>
        <location evidence="1">Membrane</location>
        <topology evidence="1">Multi-pass membrane protein</topology>
    </subcellularLocation>
</comment>
<evidence type="ECO:0000256" key="1">
    <source>
        <dbReference type="ARBA" id="ARBA00004141"/>
    </source>
</evidence>
<evidence type="ECO:0000313" key="7">
    <source>
        <dbReference type="Proteomes" id="UP001519460"/>
    </source>
</evidence>
<feature type="transmembrane region" description="Helical" evidence="5">
    <location>
        <begin position="6"/>
        <end position="24"/>
    </location>
</feature>
<evidence type="ECO:0000256" key="4">
    <source>
        <dbReference type="ARBA" id="ARBA00023136"/>
    </source>
</evidence>
<organism evidence="6 7">
    <name type="scientific">Batillaria attramentaria</name>
    <dbReference type="NCBI Taxonomy" id="370345"/>
    <lineage>
        <taxon>Eukaryota</taxon>
        <taxon>Metazoa</taxon>
        <taxon>Spiralia</taxon>
        <taxon>Lophotrochozoa</taxon>
        <taxon>Mollusca</taxon>
        <taxon>Gastropoda</taxon>
        <taxon>Caenogastropoda</taxon>
        <taxon>Sorbeoconcha</taxon>
        <taxon>Cerithioidea</taxon>
        <taxon>Batillariidae</taxon>
        <taxon>Batillaria</taxon>
    </lineage>
</organism>
<feature type="transmembrane region" description="Helical" evidence="5">
    <location>
        <begin position="336"/>
        <end position="362"/>
    </location>
</feature>
<dbReference type="EMBL" id="JACVVK020000515">
    <property type="protein sequence ID" value="KAK7469511.1"/>
    <property type="molecule type" value="Genomic_DNA"/>
</dbReference>
<keyword evidence="3 5" id="KW-1133">Transmembrane helix</keyword>
<protein>
    <recommendedName>
        <fullName evidence="8">Gustatory receptor</fullName>
    </recommendedName>
</protein>
<evidence type="ECO:0000313" key="6">
    <source>
        <dbReference type="EMBL" id="KAK7469511.1"/>
    </source>
</evidence>
<dbReference type="Proteomes" id="UP001519460">
    <property type="component" value="Unassembled WGS sequence"/>
</dbReference>
<feature type="transmembrane region" description="Helical" evidence="5">
    <location>
        <begin position="295"/>
        <end position="324"/>
    </location>
</feature>
<dbReference type="GO" id="GO:0016020">
    <property type="term" value="C:membrane"/>
    <property type="evidence" value="ECO:0007669"/>
    <property type="project" value="UniProtKB-SubCell"/>
</dbReference>
<keyword evidence="4 5" id="KW-0472">Membrane</keyword>
<name>A0ABD0JBT6_9CAEN</name>
<dbReference type="AlphaFoldDB" id="A0ABD0JBT6"/>
<sequence>MEKRSCSFNSLLVLLTLSGFYISIPRLCSRLQIARSILSLLLCLLLAGCPTAWYVYLIIVTSSAYGSGIDWGILGGEFFMYGVSVFTIVWRCFMSVFFTYSMTKCLPNFLEALGRHYRENGRESTARKVSRFFGVVCCFSFPLVVFFSGVYMPLVDETLTCWSMMNQTIGEQGLSVICNQIALWRTLVFIVAYGGNALLYVPDIVYYGVWVVLFLEAKSFNKRLSKHNFVTSAKPDEDLEHFRFGHEALCVLLDKANVAFRHFLFARYAFGAPVVLFALRFLILNKKNVAVTQTVLVIMGVICVQMAIVTITAAALSVQMNIFLSRLQSGSIGFNVYGLFTIDLSAVLMICGTLMTYAVIILQFQPVTGTLVTTLPVSTTPTPTLSSVNVTAEE</sequence>
<proteinExistence type="predicted"/>
<reference evidence="6 7" key="1">
    <citation type="journal article" date="2023" name="Sci. Data">
        <title>Genome assembly of the Korean intertidal mud-creeper Batillaria attramentaria.</title>
        <authorList>
            <person name="Patra A.K."/>
            <person name="Ho P.T."/>
            <person name="Jun S."/>
            <person name="Lee S.J."/>
            <person name="Kim Y."/>
            <person name="Won Y.J."/>
        </authorList>
    </citation>
    <scope>NUCLEOTIDE SEQUENCE [LARGE SCALE GENOMIC DNA]</scope>
    <source>
        <strain evidence="6">Wonlab-2016</strain>
    </source>
</reference>
<feature type="transmembrane region" description="Helical" evidence="5">
    <location>
        <begin position="265"/>
        <end position="283"/>
    </location>
</feature>
<feature type="transmembrane region" description="Helical" evidence="5">
    <location>
        <begin position="197"/>
        <end position="215"/>
    </location>
</feature>
<feature type="transmembrane region" description="Helical" evidence="5">
    <location>
        <begin position="36"/>
        <end position="59"/>
    </location>
</feature>
<evidence type="ECO:0000256" key="2">
    <source>
        <dbReference type="ARBA" id="ARBA00022692"/>
    </source>
</evidence>
<feature type="transmembrane region" description="Helical" evidence="5">
    <location>
        <begin position="79"/>
        <end position="100"/>
    </location>
</feature>
<feature type="transmembrane region" description="Helical" evidence="5">
    <location>
        <begin position="132"/>
        <end position="154"/>
    </location>
</feature>
<accession>A0ABD0JBT6</accession>
<comment type="caution">
    <text evidence="6">The sequence shown here is derived from an EMBL/GenBank/DDBJ whole genome shotgun (WGS) entry which is preliminary data.</text>
</comment>
<evidence type="ECO:0000256" key="5">
    <source>
        <dbReference type="SAM" id="Phobius"/>
    </source>
</evidence>
<evidence type="ECO:0008006" key="8">
    <source>
        <dbReference type="Google" id="ProtNLM"/>
    </source>
</evidence>
<keyword evidence="7" id="KW-1185">Reference proteome</keyword>
<gene>
    <name evidence="6" type="ORF">BaRGS_00036490</name>
</gene>
<keyword evidence="2 5" id="KW-0812">Transmembrane</keyword>